<sequence length="163" mass="18216">MTFDPDSESAPLSDRFLSLLPYVLPLADGAEFGKYIYMRFPPVGVIERATILPITNIFNSVPFSSLIIFIGLSFLARSQSLTRYIRFNIQQAILIDITLIFPALFGGAADNLPRAIVEPSTNFIFYVFAATMGYCFFYNLVEGKEPREIPIVSQAAEQQIGPF</sequence>
<dbReference type="Proteomes" id="UP001165122">
    <property type="component" value="Unassembled WGS sequence"/>
</dbReference>
<comment type="subcellular location">
    <subcellularLocation>
        <location evidence="1">Plastid</location>
        <location evidence="1">Chloroplast membrane</location>
        <topology evidence="1">Multi-pass membrane protein</topology>
    </subcellularLocation>
</comment>
<dbReference type="PANTHER" id="PTHR33510:SF5">
    <property type="entry name" value="PROTEIN TIC 20-II, CHLOROPLASTIC"/>
    <property type="match status" value="1"/>
</dbReference>
<keyword evidence="4 6" id="KW-1133">Transmembrane helix</keyword>
<protein>
    <recommendedName>
        <fullName evidence="9">Tic20 family protein Ycf60</fullName>
    </recommendedName>
</protein>
<dbReference type="InterPro" id="IPR005691">
    <property type="entry name" value="Tic20"/>
</dbReference>
<evidence type="ECO:0000313" key="8">
    <source>
        <dbReference type="Proteomes" id="UP001165122"/>
    </source>
</evidence>
<keyword evidence="5 6" id="KW-0472">Membrane</keyword>
<feature type="transmembrane region" description="Helical" evidence="6">
    <location>
        <begin position="87"/>
        <end position="108"/>
    </location>
</feature>
<dbReference type="Pfam" id="PF16166">
    <property type="entry name" value="TIC20"/>
    <property type="match status" value="1"/>
</dbReference>
<feature type="transmembrane region" description="Helical" evidence="6">
    <location>
        <begin position="123"/>
        <end position="141"/>
    </location>
</feature>
<accession>A0A9W7CGG7</accession>
<feature type="transmembrane region" description="Helical" evidence="6">
    <location>
        <begin position="57"/>
        <end position="75"/>
    </location>
</feature>
<evidence type="ECO:0000256" key="1">
    <source>
        <dbReference type="ARBA" id="ARBA00004508"/>
    </source>
</evidence>
<evidence type="ECO:0000256" key="3">
    <source>
        <dbReference type="ARBA" id="ARBA00022692"/>
    </source>
</evidence>
<dbReference type="AlphaFoldDB" id="A0A9W7CGG7"/>
<evidence type="ECO:0000256" key="6">
    <source>
        <dbReference type="SAM" id="Phobius"/>
    </source>
</evidence>
<evidence type="ECO:0000313" key="7">
    <source>
        <dbReference type="EMBL" id="GMI07827.1"/>
    </source>
</evidence>
<dbReference type="PANTHER" id="PTHR33510">
    <property type="entry name" value="PROTEIN TIC 20-II, CHLOROPLASTIC"/>
    <property type="match status" value="1"/>
</dbReference>
<dbReference type="GO" id="GO:0031969">
    <property type="term" value="C:chloroplast membrane"/>
    <property type="evidence" value="ECO:0007669"/>
    <property type="project" value="UniProtKB-SubCell"/>
</dbReference>
<keyword evidence="3 6" id="KW-0812">Transmembrane</keyword>
<dbReference type="OrthoDB" id="414558at2759"/>
<name>A0A9W7CGG7_9STRA</name>
<comment type="similarity">
    <text evidence="2">Belongs to the Tic20 family.</text>
</comment>
<evidence type="ECO:0000256" key="2">
    <source>
        <dbReference type="ARBA" id="ARBA00009596"/>
    </source>
</evidence>
<gene>
    <name evidence="7" type="ORF">TrLO_g11575</name>
</gene>
<comment type="caution">
    <text evidence="7">The sequence shown here is derived from an EMBL/GenBank/DDBJ whole genome shotgun (WGS) entry which is preliminary data.</text>
</comment>
<dbReference type="EMBL" id="BRXW01000115">
    <property type="protein sequence ID" value="GMI07827.1"/>
    <property type="molecule type" value="Genomic_DNA"/>
</dbReference>
<evidence type="ECO:0000256" key="4">
    <source>
        <dbReference type="ARBA" id="ARBA00022989"/>
    </source>
</evidence>
<organism evidence="7 8">
    <name type="scientific">Triparma laevis f. longispina</name>
    <dbReference type="NCBI Taxonomy" id="1714387"/>
    <lineage>
        <taxon>Eukaryota</taxon>
        <taxon>Sar</taxon>
        <taxon>Stramenopiles</taxon>
        <taxon>Ochrophyta</taxon>
        <taxon>Bolidophyceae</taxon>
        <taxon>Parmales</taxon>
        <taxon>Triparmaceae</taxon>
        <taxon>Triparma</taxon>
    </lineage>
</organism>
<evidence type="ECO:0000256" key="5">
    <source>
        <dbReference type="ARBA" id="ARBA00023136"/>
    </source>
</evidence>
<proteinExistence type="inferred from homology"/>
<evidence type="ECO:0008006" key="9">
    <source>
        <dbReference type="Google" id="ProtNLM"/>
    </source>
</evidence>
<keyword evidence="8" id="KW-1185">Reference proteome</keyword>
<reference evidence="8" key="1">
    <citation type="journal article" date="2023" name="Commun. Biol.">
        <title>Genome analysis of Parmales, the sister group of diatoms, reveals the evolutionary specialization of diatoms from phago-mixotrophs to photoautotrophs.</title>
        <authorList>
            <person name="Ban H."/>
            <person name="Sato S."/>
            <person name="Yoshikawa S."/>
            <person name="Yamada K."/>
            <person name="Nakamura Y."/>
            <person name="Ichinomiya M."/>
            <person name="Sato N."/>
            <person name="Blanc-Mathieu R."/>
            <person name="Endo H."/>
            <person name="Kuwata A."/>
            <person name="Ogata H."/>
        </authorList>
    </citation>
    <scope>NUCLEOTIDE SEQUENCE [LARGE SCALE GENOMIC DNA]</scope>
    <source>
        <strain evidence="8">NIES 3700</strain>
    </source>
</reference>